<dbReference type="SUPFAM" id="SSF55681">
    <property type="entry name" value="Class II aaRS and biotin synthetases"/>
    <property type="match status" value="1"/>
</dbReference>
<dbReference type="Gene3D" id="2.30.30.100">
    <property type="match status" value="1"/>
</dbReference>
<dbReference type="PANTHER" id="PTHR12835:SF5">
    <property type="entry name" value="BIOTIN--PROTEIN LIGASE"/>
    <property type="match status" value="1"/>
</dbReference>
<feature type="domain" description="BPL/LPL catalytic" evidence="7">
    <location>
        <begin position="17"/>
        <end position="205"/>
    </location>
</feature>
<dbReference type="NCBIfam" id="TIGR00121">
    <property type="entry name" value="birA_ligase"/>
    <property type="match status" value="1"/>
</dbReference>
<evidence type="ECO:0000256" key="4">
    <source>
        <dbReference type="ARBA" id="ARBA00023267"/>
    </source>
</evidence>
<dbReference type="Proteomes" id="UP000243679">
    <property type="component" value="Chromosome"/>
</dbReference>
<evidence type="ECO:0000313" key="8">
    <source>
        <dbReference type="EMBL" id="BAW80251.1"/>
    </source>
</evidence>
<dbReference type="Pfam" id="PF03099">
    <property type="entry name" value="BPL_LplA_LipB"/>
    <property type="match status" value="1"/>
</dbReference>
<dbReference type="SUPFAM" id="SSF50037">
    <property type="entry name" value="C-terminal domain of transcriptional repressors"/>
    <property type="match status" value="1"/>
</dbReference>
<name>A0A1Q2SMA3_9GAMM</name>
<evidence type="ECO:0000259" key="7">
    <source>
        <dbReference type="PROSITE" id="PS51733"/>
    </source>
</evidence>
<dbReference type="InterPro" id="IPR008988">
    <property type="entry name" value="Transcriptional_repressor_C"/>
</dbReference>
<dbReference type="Pfam" id="PF02237">
    <property type="entry name" value="BPL_C"/>
    <property type="match status" value="1"/>
</dbReference>
<evidence type="ECO:0000256" key="6">
    <source>
        <dbReference type="ARBA" id="ARBA00047846"/>
    </source>
</evidence>
<dbReference type="GO" id="GO:0005524">
    <property type="term" value="F:ATP binding"/>
    <property type="evidence" value="ECO:0007669"/>
    <property type="project" value="UniProtKB-KW"/>
</dbReference>
<comment type="catalytic activity">
    <reaction evidence="6">
        <text>biotin + L-lysyl-[protein] + ATP = N(6)-biotinyl-L-lysyl-[protein] + AMP + diphosphate + H(+)</text>
        <dbReference type="Rhea" id="RHEA:11756"/>
        <dbReference type="Rhea" id="RHEA-COMP:9752"/>
        <dbReference type="Rhea" id="RHEA-COMP:10505"/>
        <dbReference type="ChEBI" id="CHEBI:15378"/>
        <dbReference type="ChEBI" id="CHEBI:29969"/>
        <dbReference type="ChEBI" id="CHEBI:30616"/>
        <dbReference type="ChEBI" id="CHEBI:33019"/>
        <dbReference type="ChEBI" id="CHEBI:57586"/>
        <dbReference type="ChEBI" id="CHEBI:83144"/>
        <dbReference type="ChEBI" id="CHEBI:456215"/>
        <dbReference type="EC" id="6.3.4.15"/>
    </reaction>
</comment>
<dbReference type="PROSITE" id="PS51733">
    <property type="entry name" value="BPL_LPL_CATALYTIC"/>
    <property type="match status" value="1"/>
</dbReference>
<evidence type="ECO:0000256" key="2">
    <source>
        <dbReference type="ARBA" id="ARBA00022741"/>
    </source>
</evidence>
<evidence type="ECO:0000256" key="3">
    <source>
        <dbReference type="ARBA" id="ARBA00022840"/>
    </source>
</evidence>
<proteinExistence type="predicted"/>
<dbReference type="KEGG" id="ntt:TAO_0881"/>
<gene>
    <name evidence="8" type="ORF">TAO_0881</name>
</gene>
<dbReference type="PANTHER" id="PTHR12835">
    <property type="entry name" value="BIOTIN PROTEIN LIGASE"/>
    <property type="match status" value="1"/>
</dbReference>
<dbReference type="InterPro" id="IPR004143">
    <property type="entry name" value="BPL_LPL_catalytic"/>
</dbReference>
<accession>A0A1Q2SMA3</accession>
<dbReference type="GO" id="GO:0004077">
    <property type="term" value="F:biotin--[biotin carboxyl-carrier protein] ligase activity"/>
    <property type="evidence" value="ECO:0007669"/>
    <property type="project" value="UniProtKB-EC"/>
</dbReference>
<dbReference type="EMBL" id="AP014836">
    <property type="protein sequence ID" value="BAW80251.1"/>
    <property type="molecule type" value="Genomic_DNA"/>
</dbReference>
<evidence type="ECO:0000256" key="1">
    <source>
        <dbReference type="ARBA" id="ARBA00022598"/>
    </source>
</evidence>
<organism evidence="8 9">
    <name type="scientific">Candidatus Nitrosoglobus terrae</name>
    <dbReference type="NCBI Taxonomy" id="1630141"/>
    <lineage>
        <taxon>Bacteria</taxon>
        <taxon>Pseudomonadati</taxon>
        <taxon>Pseudomonadota</taxon>
        <taxon>Gammaproteobacteria</taxon>
        <taxon>Chromatiales</taxon>
        <taxon>Chromatiaceae</taxon>
        <taxon>Candidatus Nitrosoglobus</taxon>
    </lineage>
</organism>
<sequence>MQAGITLLKSRLIRAAMEEDSLKWLSRLEIYTELDSTNRYLLDRVKAGSASKGEVCLAETQLSGRGRCERLWLSPPTGNLYLSLLWYFSTGSQLLSSLSLAAGVAVLRTLQEQGVTSAGLKWPNDIVLWDYRKLGGILVELVSRGDIIGAIIGIGLNVNMPISYRQQLNQPCADLSEVMNNRWISRSQLAGRLIHHLLLIMRRFEKQGLKDDILNDWRKWDICYQREVYLHSDDQIISGTAYGIDNNGRLLLWRNDGISCYSYGEVSLRPVK</sequence>
<keyword evidence="9" id="KW-1185">Reference proteome</keyword>
<keyword evidence="4" id="KW-0092">Biotin</keyword>
<dbReference type="RefSeq" id="WP_231910581.1">
    <property type="nucleotide sequence ID" value="NZ_AP014836.1"/>
</dbReference>
<dbReference type="InterPro" id="IPR003142">
    <property type="entry name" value="BPL_C"/>
</dbReference>
<evidence type="ECO:0000313" key="9">
    <source>
        <dbReference type="Proteomes" id="UP000243679"/>
    </source>
</evidence>
<dbReference type="EC" id="6.3.4.15" evidence="5"/>
<keyword evidence="2" id="KW-0547">Nucleotide-binding</keyword>
<dbReference type="Gene3D" id="3.30.930.10">
    <property type="entry name" value="Bira Bifunctional Protein, Domain 2"/>
    <property type="match status" value="1"/>
</dbReference>
<protein>
    <recommendedName>
        <fullName evidence="5">biotin--[biotin carboxyl-carrier protein] ligase</fullName>
        <ecNumber evidence="5">6.3.4.15</ecNumber>
    </recommendedName>
</protein>
<keyword evidence="3" id="KW-0067">ATP-binding</keyword>
<dbReference type="InterPro" id="IPR045864">
    <property type="entry name" value="aa-tRNA-synth_II/BPL/LPL"/>
</dbReference>
<evidence type="ECO:0000256" key="5">
    <source>
        <dbReference type="ARBA" id="ARBA00024227"/>
    </source>
</evidence>
<dbReference type="GO" id="GO:0005737">
    <property type="term" value="C:cytoplasm"/>
    <property type="evidence" value="ECO:0007669"/>
    <property type="project" value="TreeGrafter"/>
</dbReference>
<reference evidence="8 9" key="1">
    <citation type="journal article" date="2017" name="ISME J.">
        <title>An acid-tolerant ammonia-oxidizing ?-proteobacterium from soil.</title>
        <authorList>
            <person name="Hayatsu M."/>
            <person name="Tago K."/>
            <person name="Uchiyama I."/>
            <person name="Toyoda A."/>
            <person name="Wang Y."/>
            <person name="Shimomura Y."/>
            <person name="Okubo T."/>
            <person name="Kurisu F."/>
            <person name="Hirono Y."/>
            <person name="Nonaka K."/>
            <person name="Akiyama H."/>
            <person name="Itoh T."/>
            <person name="Takami H."/>
        </authorList>
    </citation>
    <scope>NUCLEOTIDE SEQUENCE [LARGE SCALE GENOMIC DNA]</scope>
    <source>
        <strain evidence="8 9">TAO100</strain>
    </source>
</reference>
<keyword evidence="1 8" id="KW-0436">Ligase</keyword>
<dbReference type="InterPro" id="IPR004408">
    <property type="entry name" value="Biotin_CoA_COase_ligase"/>
</dbReference>
<dbReference type="AlphaFoldDB" id="A0A1Q2SMA3"/>